<sequence>MEFKGVVVFLSVWCCTLPVSTQYSCGQRPLVGPPGMSRIVGGREALEGAWPWQVSIQINSKHHCGGTILDPHWVLTASHCFHKYLQIVRSYVRVVAGLHVWSHPGAHSQIRSISEMKMHENYDDFTSDSDIMLLRLSSPVIFTNHIQPACTPYSVTHEFVLNFTHCFITGWGSSSYKGRLMSNLQEAEVELIDQGRCNQLTWYGGFITENMLCAGLESGAVDSCQGDSGGALQCYSESNDRFYVVGVTSFGEECGLPRRPGVYSRISRFADWLKAVQAAAAATAHRPSIALISPLLSTALTLL</sequence>
<dbReference type="EC" id="3.4.21.10" evidence="2"/>
<reference evidence="11 12" key="2">
    <citation type="submission" date="2019-01" db="EMBL/GenBank/DDBJ databases">
        <title>A chromosome length genome reference of the Java medaka (oryzias javanicus).</title>
        <authorList>
            <person name="Herpin A."/>
            <person name="Takehana Y."/>
            <person name="Naruse K."/>
            <person name="Ansai S."/>
            <person name="Kawaguchi M."/>
        </authorList>
    </citation>
    <scope>NUCLEOTIDE SEQUENCE [LARGE SCALE GENOMIC DNA]</scope>
    <source>
        <strain evidence="11">RS831</strain>
        <tissue evidence="11">Whole body</tissue>
    </source>
</reference>
<name>A0A437D6V9_ORYJA</name>
<keyword evidence="12" id="KW-1185">Reference proteome</keyword>
<keyword evidence="4 8" id="KW-0645">Protease</keyword>
<evidence type="ECO:0000259" key="10">
    <source>
        <dbReference type="PROSITE" id="PS50240"/>
    </source>
</evidence>
<proteinExistence type="predicted"/>
<evidence type="ECO:0000256" key="4">
    <source>
        <dbReference type="ARBA" id="ARBA00022670"/>
    </source>
</evidence>
<evidence type="ECO:0000256" key="9">
    <source>
        <dbReference type="SAM" id="SignalP"/>
    </source>
</evidence>
<dbReference type="Pfam" id="PF00089">
    <property type="entry name" value="Trypsin"/>
    <property type="match status" value="1"/>
</dbReference>
<dbReference type="InterPro" id="IPR001254">
    <property type="entry name" value="Trypsin_dom"/>
</dbReference>
<evidence type="ECO:0000313" key="11">
    <source>
        <dbReference type="EMBL" id="RVE70514.1"/>
    </source>
</evidence>
<dbReference type="SMART" id="SM00020">
    <property type="entry name" value="Tryp_SPc"/>
    <property type="match status" value="1"/>
</dbReference>
<dbReference type="SUPFAM" id="SSF50494">
    <property type="entry name" value="Trypsin-like serine proteases"/>
    <property type="match status" value="1"/>
</dbReference>
<dbReference type="AlphaFoldDB" id="A0A437D6V9"/>
<dbReference type="InterPro" id="IPR033116">
    <property type="entry name" value="TRYPSIN_SER"/>
</dbReference>
<dbReference type="GO" id="GO:0006508">
    <property type="term" value="P:proteolysis"/>
    <property type="evidence" value="ECO:0007669"/>
    <property type="project" value="UniProtKB-KW"/>
</dbReference>
<dbReference type="GO" id="GO:0004252">
    <property type="term" value="F:serine-type endopeptidase activity"/>
    <property type="evidence" value="ECO:0007669"/>
    <property type="project" value="InterPro"/>
</dbReference>
<dbReference type="CDD" id="cd00190">
    <property type="entry name" value="Tryp_SPc"/>
    <property type="match status" value="1"/>
</dbReference>
<dbReference type="InterPro" id="IPR001314">
    <property type="entry name" value="Peptidase_S1A"/>
</dbReference>
<evidence type="ECO:0000256" key="6">
    <source>
        <dbReference type="ARBA" id="ARBA00022825"/>
    </source>
</evidence>
<organism evidence="11 12">
    <name type="scientific">Oryzias javanicus</name>
    <name type="common">Javanese ricefish</name>
    <name type="synonym">Aplocheilus javanicus</name>
    <dbReference type="NCBI Taxonomy" id="123683"/>
    <lineage>
        <taxon>Eukaryota</taxon>
        <taxon>Metazoa</taxon>
        <taxon>Chordata</taxon>
        <taxon>Craniata</taxon>
        <taxon>Vertebrata</taxon>
        <taxon>Euteleostomi</taxon>
        <taxon>Actinopterygii</taxon>
        <taxon>Neopterygii</taxon>
        <taxon>Teleostei</taxon>
        <taxon>Neoteleostei</taxon>
        <taxon>Acanthomorphata</taxon>
        <taxon>Ovalentaria</taxon>
        <taxon>Atherinomorphae</taxon>
        <taxon>Beloniformes</taxon>
        <taxon>Adrianichthyidae</taxon>
        <taxon>Oryziinae</taxon>
        <taxon>Oryzias</taxon>
    </lineage>
</organism>
<dbReference type="PROSITE" id="PS00134">
    <property type="entry name" value="TRYPSIN_HIS"/>
    <property type="match status" value="1"/>
</dbReference>
<evidence type="ECO:0000256" key="1">
    <source>
        <dbReference type="ARBA" id="ARBA00001656"/>
    </source>
</evidence>
<feature type="chain" id="PRO_5019151959" description="Acrosin" evidence="9">
    <location>
        <begin position="22"/>
        <end position="303"/>
    </location>
</feature>
<dbReference type="OMA" id="PLQCYSQ"/>
<dbReference type="InterPro" id="IPR043504">
    <property type="entry name" value="Peptidase_S1_PA_chymotrypsin"/>
</dbReference>
<accession>A0A437D6V9</accession>
<feature type="domain" description="Peptidase S1" evidence="10">
    <location>
        <begin position="39"/>
        <end position="278"/>
    </location>
</feature>
<dbReference type="FunFam" id="2.40.10.10:FF:000003">
    <property type="entry name" value="Transmembrane serine protease 3"/>
    <property type="match status" value="1"/>
</dbReference>
<evidence type="ECO:0000256" key="7">
    <source>
        <dbReference type="ARBA" id="ARBA00023157"/>
    </source>
</evidence>
<protein>
    <recommendedName>
        <fullName evidence="3">Acrosin</fullName>
        <ecNumber evidence="2">3.4.21.10</ecNumber>
    </recommendedName>
</protein>
<comment type="catalytic activity">
    <reaction evidence="1">
        <text>Preferential cleavage: Arg-|-Xaa, Lys-|-Xaa.</text>
        <dbReference type="EC" id="3.4.21.10"/>
    </reaction>
</comment>
<evidence type="ECO:0000256" key="8">
    <source>
        <dbReference type="RuleBase" id="RU363034"/>
    </source>
</evidence>
<keyword evidence="5 8" id="KW-0378">Hydrolase</keyword>
<evidence type="ECO:0000256" key="5">
    <source>
        <dbReference type="ARBA" id="ARBA00022801"/>
    </source>
</evidence>
<dbReference type="Proteomes" id="UP000283210">
    <property type="component" value="Chromosome 7"/>
</dbReference>
<evidence type="ECO:0000256" key="2">
    <source>
        <dbReference type="ARBA" id="ARBA00012050"/>
    </source>
</evidence>
<dbReference type="PRINTS" id="PR00722">
    <property type="entry name" value="CHYMOTRYPSIN"/>
</dbReference>
<keyword evidence="6 8" id="KW-0720">Serine protease</keyword>
<keyword evidence="7" id="KW-1015">Disulfide bond</keyword>
<dbReference type="PANTHER" id="PTHR24252:SF8">
    <property type="entry name" value="ACROSIN"/>
    <property type="match status" value="1"/>
</dbReference>
<dbReference type="PROSITE" id="PS50240">
    <property type="entry name" value="TRYPSIN_DOM"/>
    <property type="match status" value="1"/>
</dbReference>
<reference evidence="11 12" key="1">
    <citation type="submission" date="2018-11" db="EMBL/GenBank/DDBJ databases">
        <authorList>
            <person name="Lopez-Roques C."/>
            <person name="Donnadieu C."/>
            <person name="Bouchez O."/>
            <person name="Klopp C."/>
            <person name="Cabau C."/>
            <person name="Zahm M."/>
        </authorList>
    </citation>
    <scope>NUCLEOTIDE SEQUENCE [LARGE SCALE GENOMIC DNA]</scope>
    <source>
        <strain evidence="11">RS831</strain>
        <tissue evidence="11">Whole body</tissue>
    </source>
</reference>
<dbReference type="OrthoDB" id="6339452at2759"/>
<dbReference type="EMBL" id="CM012443">
    <property type="protein sequence ID" value="RVE70514.1"/>
    <property type="molecule type" value="Genomic_DNA"/>
</dbReference>
<dbReference type="InterPro" id="IPR009003">
    <property type="entry name" value="Peptidase_S1_PA"/>
</dbReference>
<feature type="signal peptide" evidence="9">
    <location>
        <begin position="1"/>
        <end position="21"/>
    </location>
</feature>
<keyword evidence="9" id="KW-0732">Signal</keyword>
<dbReference type="InterPro" id="IPR018114">
    <property type="entry name" value="TRYPSIN_HIS"/>
</dbReference>
<dbReference type="PROSITE" id="PS00135">
    <property type="entry name" value="TRYPSIN_SER"/>
    <property type="match status" value="1"/>
</dbReference>
<evidence type="ECO:0000313" key="12">
    <source>
        <dbReference type="Proteomes" id="UP000283210"/>
    </source>
</evidence>
<gene>
    <name evidence="11" type="ORF">OJAV_G00064990</name>
</gene>
<evidence type="ECO:0000256" key="3">
    <source>
        <dbReference type="ARBA" id="ARBA00017161"/>
    </source>
</evidence>
<dbReference type="PANTHER" id="PTHR24252">
    <property type="entry name" value="ACROSIN-RELATED"/>
    <property type="match status" value="1"/>
</dbReference>
<dbReference type="Gene3D" id="2.40.10.10">
    <property type="entry name" value="Trypsin-like serine proteases"/>
    <property type="match status" value="1"/>
</dbReference>